<proteinExistence type="predicted"/>
<dbReference type="Proteomes" id="UP001221898">
    <property type="component" value="Unassembled WGS sequence"/>
</dbReference>
<dbReference type="EMBL" id="JAINUG010000005">
    <property type="protein sequence ID" value="KAJ8416895.1"/>
    <property type="molecule type" value="Genomic_DNA"/>
</dbReference>
<dbReference type="AlphaFoldDB" id="A0AAD7X1J6"/>
<evidence type="ECO:0000313" key="2">
    <source>
        <dbReference type="Proteomes" id="UP001221898"/>
    </source>
</evidence>
<keyword evidence="2" id="KW-1185">Reference proteome</keyword>
<comment type="caution">
    <text evidence="1">The sequence shown here is derived from an EMBL/GenBank/DDBJ whole genome shotgun (WGS) entry which is preliminary data.</text>
</comment>
<organism evidence="1 2">
    <name type="scientific">Aldrovandia affinis</name>
    <dbReference type="NCBI Taxonomy" id="143900"/>
    <lineage>
        <taxon>Eukaryota</taxon>
        <taxon>Metazoa</taxon>
        <taxon>Chordata</taxon>
        <taxon>Craniata</taxon>
        <taxon>Vertebrata</taxon>
        <taxon>Euteleostomi</taxon>
        <taxon>Actinopterygii</taxon>
        <taxon>Neopterygii</taxon>
        <taxon>Teleostei</taxon>
        <taxon>Notacanthiformes</taxon>
        <taxon>Halosauridae</taxon>
        <taxon>Aldrovandia</taxon>
    </lineage>
</organism>
<gene>
    <name evidence="1" type="ORF">AAFF_G00327730</name>
</gene>
<protein>
    <submittedName>
        <fullName evidence="1">Uncharacterized protein</fullName>
    </submittedName>
</protein>
<reference evidence="1" key="1">
    <citation type="journal article" date="2023" name="Science">
        <title>Genome structures resolve the early diversification of teleost fishes.</title>
        <authorList>
            <person name="Parey E."/>
            <person name="Louis A."/>
            <person name="Montfort J."/>
            <person name="Bouchez O."/>
            <person name="Roques C."/>
            <person name="Iampietro C."/>
            <person name="Lluch J."/>
            <person name="Castinel A."/>
            <person name="Donnadieu C."/>
            <person name="Desvignes T."/>
            <person name="Floi Bucao C."/>
            <person name="Jouanno E."/>
            <person name="Wen M."/>
            <person name="Mejri S."/>
            <person name="Dirks R."/>
            <person name="Jansen H."/>
            <person name="Henkel C."/>
            <person name="Chen W.J."/>
            <person name="Zahm M."/>
            <person name="Cabau C."/>
            <person name="Klopp C."/>
            <person name="Thompson A.W."/>
            <person name="Robinson-Rechavi M."/>
            <person name="Braasch I."/>
            <person name="Lecointre G."/>
            <person name="Bobe J."/>
            <person name="Postlethwait J.H."/>
            <person name="Berthelot C."/>
            <person name="Roest Crollius H."/>
            <person name="Guiguen Y."/>
        </authorList>
    </citation>
    <scope>NUCLEOTIDE SEQUENCE</scope>
    <source>
        <strain evidence="1">NC1722</strain>
    </source>
</reference>
<evidence type="ECO:0000313" key="1">
    <source>
        <dbReference type="EMBL" id="KAJ8416895.1"/>
    </source>
</evidence>
<accession>A0AAD7X1J6</accession>
<name>A0AAD7X1J6_9TELE</name>
<sequence>MAVEIRGGMQAFRKPQATGLAGRHQRHLHPLNAFNATRGLTRDAATKPLHPPPLRLSPPGDCGLCNRFFGLDTHSDALHAWGGLSRVSCTGAGRGHSRRCDTPNV</sequence>